<evidence type="ECO:0000313" key="2">
    <source>
        <dbReference type="EMBL" id="KCZ51424.1"/>
    </source>
</evidence>
<reference evidence="2 3" key="1">
    <citation type="journal article" date="2014" name="Antonie Van Leeuwenhoek">
        <title>Hyphomonas beringensis sp. nov. and Hyphomonas chukchiensis sp. nov., isolated from surface seawater of the Bering Sea and Chukchi Sea.</title>
        <authorList>
            <person name="Li C."/>
            <person name="Lai Q."/>
            <person name="Li G."/>
            <person name="Dong C."/>
            <person name="Wang J."/>
            <person name="Liao Y."/>
            <person name="Shao Z."/>
        </authorList>
    </citation>
    <scope>NUCLEOTIDE SEQUENCE [LARGE SCALE GENOMIC DNA]</scope>
    <source>
        <strain evidence="2 3">25B14_1</strain>
    </source>
</reference>
<gene>
    <name evidence="2" type="ORF">HY29_06035</name>
</gene>
<keyword evidence="1" id="KW-0812">Transmembrane</keyword>
<organism evidence="2 3">
    <name type="scientific">Hyphomonas beringensis</name>
    <dbReference type="NCBI Taxonomy" id="1280946"/>
    <lineage>
        <taxon>Bacteria</taxon>
        <taxon>Pseudomonadati</taxon>
        <taxon>Pseudomonadota</taxon>
        <taxon>Alphaproteobacteria</taxon>
        <taxon>Hyphomonadales</taxon>
        <taxon>Hyphomonadaceae</taxon>
        <taxon>Hyphomonas</taxon>
    </lineage>
</organism>
<dbReference type="EMBL" id="AWFF01000087">
    <property type="protein sequence ID" value="KCZ51424.1"/>
    <property type="molecule type" value="Genomic_DNA"/>
</dbReference>
<dbReference type="Proteomes" id="UP000027037">
    <property type="component" value="Unassembled WGS sequence"/>
</dbReference>
<accession>A0A062U476</accession>
<name>A0A062U476_9PROT</name>
<sequence length="82" mass="9620">MATPSMKARAGRGLLLNDPFRLLVGMMTPMAIFVLIANFVRISYFYRMHSFTTLLRHKSIEKTSYLIGFFIYRHIPIQECKF</sequence>
<dbReference type="AlphaFoldDB" id="A0A062U476"/>
<proteinExistence type="predicted"/>
<protein>
    <submittedName>
        <fullName evidence="2">Uncharacterized protein</fullName>
    </submittedName>
</protein>
<evidence type="ECO:0000313" key="3">
    <source>
        <dbReference type="Proteomes" id="UP000027037"/>
    </source>
</evidence>
<evidence type="ECO:0000256" key="1">
    <source>
        <dbReference type="SAM" id="Phobius"/>
    </source>
</evidence>
<feature type="transmembrane region" description="Helical" evidence="1">
    <location>
        <begin position="20"/>
        <end position="40"/>
    </location>
</feature>
<keyword evidence="1" id="KW-0472">Membrane</keyword>
<keyword evidence="3" id="KW-1185">Reference proteome</keyword>
<comment type="caution">
    <text evidence="2">The sequence shown here is derived from an EMBL/GenBank/DDBJ whole genome shotgun (WGS) entry which is preliminary data.</text>
</comment>
<dbReference type="STRING" id="1280946.HY29_06035"/>
<keyword evidence="1" id="KW-1133">Transmembrane helix</keyword>